<name>A0A0V0TZ61_9BILA</name>
<comment type="caution">
    <text evidence="1">The sequence shown here is derived from an EMBL/GenBank/DDBJ whole genome shotgun (WGS) entry which is preliminary data.</text>
</comment>
<evidence type="ECO:0000313" key="2">
    <source>
        <dbReference type="Proteomes" id="UP000055048"/>
    </source>
</evidence>
<dbReference type="Proteomes" id="UP000055048">
    <property type="component" value="Unassembled WGS sequence"/>
</dbReference>
<sequence>MRDEEPSCARPAIAENGPTNRWPVECFSGGCLDHHRRDSPDLCTGVMKINGGQGYVKCMRISGCSSGCIMMQLQQKKSTVQFSLSPREKLSSVLPDAPGSCKSHTIFRHNFSHRHLHCAQFLRNVPYLRRGCQAAAVKKIYVKIVSELPYPERRFTGFGVLFGNWLITSAILLANYSDKSSHE</sequence>
<reference evidence="1 2" key="1">
    <citation type="submission" date="2015-01" db="EMBL/GenBank/DDBJ databases">
        <title>Evolution of Trichinella species and genotypes.</title>
        <authorList>
            <person name="Korhonen P.K."/>
            <person name="Edoardo P."/>
            <person name="Giuseppe L.R."/>
            <person name="Gasser R.B."/>
        </authorList>
    </citation>
    <scope>NUCLEOTIDE SEQUENCE [LARGE SCALE GENOMIC DNA]</scope>
    <source>
        <strain evidence="1">ISS417</strain>
    </source>
</reference>
<dbReference type="EMBL" id="JYDJ01000108">
    <property type="protein sequence ID" value="KRX43895.1"/>
    <property type="molecule type" value="Genomic_DNA"/>
</dbReference>
<proteinExistence type="predicted"/>
<protein>
    <submittedName>
        <fullName evidence="1">Uncharacterized protein</fullName>
    </submittedName>
</protein>
<dbReference type="AlphaFoldDB" id="A0A0V0TZ61"/>
<evidence type="ECO:0000313" key="1">
    <source>
        <dbReference type="EMBL" id="KRX43895.1"/>
    </source>
</evidence>
<organism evidence="1 2">
    <name type="scientific">Trichinella murrelli</name>
    <dbReference type="NCBI Taxonomy" id="144512"/>
    <lineage>
        <taxon>Eukaryota</taxon>
        <taxon>Metazoa</taxon>
        <taxon>Ecdysozoa</taxon>
        <taxon>Nematoda</taxon>
        <taxon>Enoplea</taxon>
        <taxon>Dorylaimia</taxon>
        <taxon>Trichinellida</taxon>
        <taxon>Trichinellidae</taxon>
        <taxon>Trichinella</taxon>
    </lineage>
</organism>
<gene>
    <name evidence="1" type="ORF">T05_11842</name>
</gene>
<accession>A0A0V0TZ61</accession>
<keyword evidence="2" id="KW-1185">Reference proteome</keyword>